<evidence type="ECO:0000256" key="1">
    <source>
        <dbReference type="ARBA" id="ARBA00022801"/>
    </source>
</evidence>
<dbReference type="Pfam" id="PF07470">
    <property type="entry name" value="Glyco_hydro_88"/>
    <property type="match status" value="1"/>
</dbReference>
<accession>A0AA42C760</accession>
<dbReference type="AlphaFoldDB" id="A0AA42C760"/>
<dbReference type="InterPro" id="IPR008928">
    <property type="entry name" value="6-hairpin_glycosidase_sf"/>
</dbReference>
<dbReference type="GO" id="GO:0016787">
    <property type="term" value="F:hydrolase activity"/>
    <property type="evidence" value="ECO:0007669"/>
    <property type="project" value="UniProtKB-KW"/>
</dbReference>
<dbReference type="PROSITE" id="PS51257">
    <property type="entry name" value="PROKAR_LIPOPROTEIN"/>
    <property type="match status" value="1"/>
</dbReference>
<organism evidence="3 4">
    <name type="scientific">Gaoshiqia sediminis</name>
    <dbReference type="NCBI Taxonomy" id="2986998"/>
    <lineage>
        <taxon>Bacteria</taxon>
        <taxon>Pseudomonadati</taxon>
        <taxon>Bacteroidota</taxon>
        <taxon>Bacteroidia</taxon>
        <taxon>Marinilabiliales</taxon>
        <taxon>Prolixibacteraceae</taxon>
        <taxon>Gaoshiqia</taxon>
    </lineage>
</organism>
<dbReference type="RefSeq" id="WP_282589850.1">
    <property type="nucleotide sequence ID" value="NZ_JAPAAF010000001.1"/>
</dbReference>
<feature type="chain" id="PRO_5041428880" evidence="2">
    <location>
        <begin position="21"/>
        <end position="402"/>
    </location>
</feature>
<protein>
    <submittedName>
        <fullName evidence="3">Glycoside hydrolase family 88 protein</fullName>
    </submittedName>
</protein>
<gene>
    <name evidence="3" type="ORF">N2K84_00790</name>
</gene>
<dbReference type="PANTHER" id="PTHR33886:SF8">
    <property type="entry name" value="UNSATURATED RHAMNOGALACTURONAN HYDROLASE (EUROFUNG)"/>
    <property type="match status" value="1"/>
</dbReference>
<dbReference type="EMBL" id="JAPAAF010000001">
    <property type="protein sequence ID" value="MCW0481246.1"/>
    <property type="molecule type" value="Genomic_DNA"/>
</dbReference>
<dbReference type="PANTHER" id="PTHR33886">
    <property type="entry name" value="UNSATURATED RHAMNOGALACTURONAN HYDROLASE (EUROFUNG)"/>
    <property type="match status" value="1"/>
</dbReference>
<dbReference type="Gene3D" id="1.50.10.10">
    <property type="match status" value="1"/>
</dbReference>
<dbReference type="InterPro" id="IPR052043">
    <property type="entry name" value="PolySaccharide_Degr_Enz"/>
</dbReference>
<evidence type="ECO:0000313" key="4">
    <source>
        <dbReference type="Proteomes" id="UP001163821"/>
    </source>
</evidence>
<dbReference type="SUPFAM" id="SSF48208">
    <property type="entry name" value="Six-hairpin glycosidases"/>
    <property type="match status" value="1"/>
</dbReference>
<reference evidence="3" key="1">
    <citation type="submission" date="2022-10" db="EMBL/GenBank/DDBJ databases">
        <title>Gaoshiqiia sediminis gen. nov., sp. nov., isolated from coastal sediment.</title>
        <authorList>
            <person name="Yu W.X."/>
            <person name="Mu D.S."/>
            <person name="Du J.Z."/>
            <person name="Liang Y.Q."/>
        </authorList>
    </citation>
    <scope>NUCLEOTIDE SEQUENCE</scope>
    <source>
        <strain evidence="3">A06</strain>
    </source>
</reference>
<comment type="caution">
    <text evidence="3">The sequence shown here is derived from an EMBL/GenBank/DDBJ whole genome shotgun (WGS) entry which is preliminary data.</text>
</comment>
<keyword evidence="2" id="KW-0732">Signal</keyword>
<keyword evidence="4" id="KW-1185">Reference proteome</keyword>
<keyword evidence="1 3" id="KW-0378">Hydrolase</keyword>
<proteinExistence type="predicted"/>
<dbReference type="GO" id="GO:0005975">
    <property type="term" value="P:carbohydrate metabolic process"/>
    <property type="evidence" value="ECO:0007669"/>
    <property type="project" value="InterPro"/>
</dbReference>
<name>A0AA42C760_9BACT</name>
<dbReference type="Proteomes" id="UP001163821">
    <property type="component" value="Unassembled WGS sequence"/>
</dbReference>
<evidence type="ECO:0000256" key="2">
    <source>
        <dbReference type="SAM" id="SignalP"/>
    </source>
</evidence>
<dbReference type="InterPro" id="IPR010905">
    <property type="entry name" value="Glyco_hydro_88"/>
</dbReference>
<feature type="signal peptide" evidence="2">
    <location>
        <begin position="1"/>
        <end position="20"/>
    </location>
</feature>
<dbReference type="InterPro" id="IPR012341">
    <property type="entry name" value="6hp_glycosidase-like_sf"/>
</dbReference>
<evidence type="ECO:0000313" key="3">
    <source>
        <dbReference type="EMBL" id="MCW0481246.1"/>
    </source>
</evidence>
<sequence>MKPFKIFMFLMLVASLPVMFSCKQSEPKTTSPIEWAVKMADSDMQRNPDASMLDFSPVPRWSYTQGLVTLANQRLAAQTGDQKYYEYGLAYADKMIDDDGNIDTYSLEKYNVDLVNSGKILFEIYEKTGNEKYKKAMELLNRQLETHPRTSEGGFWHKLIYPHQLWLDGVYMADPFHAQFGVVFGHPEALDDAANQVLVIQKHTHDSITGLNFHGWDESHEQRWADPETGRSAHIWGRALGWYFMAIVDILDFLPQDHPKRNDLIAVLNTVAEAVVKVQEEETGVWYQVLDMGGREGNYRESTASCMFVYALLKGVRMGYLDASYLAPAQKGYEGILNNFIREEEDGTISLTQCCAVAGLGGNPYRDGSYEYYITTQIRDNDPKGVGPFIMASIEMHKAQNK</sequence>